<sequence length="120" mass="13880">MDMREVNHQVRINEWRQIISECRSSGKTIRDWCKENSIKSSQYYYWLRVIRNESVALVQKELHAPPATFAAVEIREEDTTYENKNDTCAVVKGQGFSVEIKNGANIQTLEQTLRILGSLC</sequence>
<dbReference type="Proteomes" id="UP001314796">
    <property type="component" value="Unassembled WGS sequence"/>
</dbReference>
<accession>A0ABS2NQP4</accession>
<dbReference type="EMBL" id="JAFBEE010000010">
    <property type="protein sequence ID" value="MBM7615156.1"/>
    <property type="molecule type" value="Genomic_DNA"/>
</dbReference>
<dbReference type="NCBIfam" id="NF047593">
    <property type="entry name" value="IS66_ISAeme5_TnpA"/>
    <property type="match status" value="1"/>
</dbReference>
<organism evidence="1 2">
    <name type="scientific">Alkaliphilus hydrothermalis</name>
    <dbReference type="NCBI Taxonomy" id="1482730"/>
    <lineage>
        <taxon>Bacteria</taxon>
        <taxon>Bacillati</taxon>
        <taxon>Bacillota</taxon>
        <taxon>Clostridia</taxon>
        <taxon>Peptostreptococcales</taxon>
        <taxon>Natronincolaceae</taxon>
        <taxon>Alkaliphilus</taxon>
    </lineage>
</organism>
<gene>
    <name evidence="1" type="ORF">JOC73_001718</name>
</gene>
<reference evidence="1 2" key="1">
    <citation type="submission" date="2021-01" db="EMBL/GenBank/DDBJ databases">
        <title>Genomic Encyclopedia of Type Strains, Phase IV (KMG-IV): sequencing the most valuable type-strain genomes for metagenomic binning, comparative biology and taxonomic classification.</title>
        <authorList>
            <person name="Goeker M."/>
        </authorList>
    </citation>
    <scope>NUCLEOTIDE SEQUENCE [LARGE SCALE GENOMIC DNA]</scope>
    <source>
        <strain evidence="1 2">DSM 25890</strain>
    </source>
</reference>
<protein>
    <submittedName>
        <fullName evidence="1">Transposase-like protein</fullName>
    </submittedName>
</protein>
<dbReference type="RefSeq" id="WP_204402034.1">
    <property type="nucleotide sequence ID" value="NZ_JAFBEE010000010.1"/>
</dbReference>
<proteinExistence type="predicted"/>
<keyword evidence="2" id="KW-1185">Reference proteome</keyword>
<evidence type="ECO:0000313" key="2">
    <source>
        <dbReference type="Proteomes" id="UP001314796"/>
    </source>
</evidence>
<name>A0ABS2NQP4_9FIRM</name>
<evidence type="ECO:0000313" key="1">
    <source>
        <dbReference type="EMBL" id="MBM7615156.1"/>
    </source>
</evidence>
<comment type="caution">
    <text evidence="1">The sequence shown here is derived from an EMBL/GenBank/DDBJ whole genome shotgun (WGS) entry which is preliminary data.</text>
</comment>